<keyword evidence="2" id="KW-1185">Reference proteome</keyword>
<sequence>MPSLLQTLAIQSDQPSVSAQPMPTDAQPDMKFRDLKCKDWSSIACRIVTIINRQLSKGIWYWLFSWMSETMNRWLHVCKPFYVKKFIWILINMHSTGEVCPFNQYNIFFVHEL</sequence>
<name>A0A5J9TSC4_9POAL</name>
<dbReference type="AlphaFoldDB" id="A0A5J9TSC4"/>
<gene>
    <name evidence="1" type="ORF">EJB05_37174</name>
</gene>
<comment type="caution">
    <text evidence="1">The sequence shown here is derived from an EMBL/GenBank/DDBJ whole genome shotgun (WGS) entry which is preliminary data.</text>
</comment>
<dbReference type="Proteomes" id="UP000324897">
    <property type="component" value="Unassembled WGS sequence"/>
</dbReference>
<dbReference type="Gramene" id="TVU13748">
    <property type="protein sequence ID" value="TVU13748"/>
    <property type="gene ID" value="EJB05_37174"/>
</dbReference>
<feature type="non-terminal residue" evidence="1">
    <location>
        <position position="1"/>
    </location>
</feature>
<proteinExistence type="predicted"/>
<reference evidence="1 2" key="1">
    <citation type="journal article" date="2019" name="Sci. Rep.">
        <title>A high-quality genome of Eragrostis curvula grass provides insights into Poaceae evolution and supports new strategies to enhance forage quality.</title>
        <authorList>
            <person name="Carballo J."/>
            <person name="Santos B.A.C.M."/>
            <person name="Zappacosta D."/>
            <person name="Garbus I."/>
            <person name="Selva J.P."/>
            <person name="Gallo C.A."/>
            <person name="Diaz A."/>
            <person name="Albertini E."/>
            <person name="Caccamo M."/>
            <person name="Echenique V."/>
        </authorList>
    </citation>
    <scope>NUCLEOTIDE SEQUENCE [LARGE SCALE GENOMIC DNA]</scope>
    <source>
        <strain evidence="2">cv. Victoria</strain>
        <tissue evidence="1">Leaf</tissue>
    </source>
</reference>
<evidence type="ECO:0000313" key="2">
    <source>
        <dbReference type="Proteomes" id="UP000324897"/>
    </source>
</evidence>
<dbReference type="EMBL" id="RWGY01000031">
    <property type="protein sequence ID" value="TVU13748.1"/>
    <property type="molecule type" value="Genomic_DNA"/>
</dbReference>
<protein>
    <submittedName>
        <fullName evidence="1">Uncharacterized protein</fullName>
    </submittedName>
</protein>
<organism evidence="1 2">
    <name type="scientific">Eragrostis curvula</name>
    <name type="common">weeping love grass</name>
    <dbReference type="NCBI Taxonomy" id="38414"/>
    <lineage>
        <taxon>Eukaryota</taxon>
        <taxon>Viridiplantae</taxon>
        <taxon>Streptophyta</taxon>
        <taxon>Embryophyta</taxon>
        <taxon>Tracheophyta</taxon>
        <taxon>Spermatophyta</taxon>
        <taxon>Magnoliopsida</taxon>
        <taxon>Liliopsida</taxon>
        <taxon>Poales</taxon>
        <taxon>Poaceae</taxon>
        <taxon>PACMAD clade</taxon>
        <taxon>Chloridoideae</taxon>
        <taxon>Eragrostideae</taxon>
        <taxon>Eragrostidinae</taxon>
        <taxon>Eragrostis</taxon>
    </lineage>
</organism>
<evidence type="ECO:0000313" key="1">
    <source>
        <dbReference type="EMBL" id="TVU13748.1"/>
    </source>
</evidence>
<accession>A0A5J9TSC4</accession>